<dbReference type="eggNOG" id="COG0483">
    <property type="taxonomic scope" value="Bacteria"/>
</dbReference>
<dbReference type="InterPro" id="IPR000760">
    <property type="entry name" value="Inositol_monophosphatase-like"/>
</dbReference>
<dbReference type="OrthoDB" id="9785695at2"/>
<dbReference type="Pfam" id="PF00459">
    <property type="entry name" value="Inositol_P"/>
    <property type="match status" value="1"/>
</dbReference>
<comment type="similarity">
    <text evidence="1">Belongs to the inositol monophosphatase superfamily.</text>
</comment>
<dbReference type="KEGG" id="pla:Plav_3122"/>
<sequence>MASVREKVAALMREVAAQEIMPRFRALAEHEIEEKTKGDLVTVADRNSELWLAPRLEALVPGSRALGEEAVAADPSLLVRLDDDTPLWTIDPVDGTSNFVAGRETFGVMVSLVEKGETTGAWIYLPVTDEFVIAESGAGAFLYAGGETKRLDAGEAAQDPSGQTASFYVRFMPDDWRKGIETHAATVGGKTATLCSAWDYTSIARGRHDFVTYYRMLPWDHAPGALILREAGGVARDIETGLDYSPRTLKGPHLLARDEESWQRTAELIRAHVAAA</sequence>
<dbReference type="GO" id="GO:0008934">
    <property type="term" value="F:inositol monophosphate 1-phosphatase activity"/>
    <property type="evidence" value="ECO:0007669"/>
    <property type="project" value="TreeGrafter"/>
</dbReference>
<evidence type="ECO:0000256" key="1">
    <source>
        <dbReference type="ARBA" id="ARBA00009759"/>
    </source>
</evidence>
<evidence type="ECO:0000256" key="2">
    <source>
        <dbReference type="PIRSR" id="PIRSR600760-2"/>
    </source>
</evidence>
<dbReference type="GO" id="GO:0046872">
    <property type="term" value="F:metal ion binding"/>
    <property type="evidence" value="ECO:0007669"/>
    <property type="project" value="UniProtKB-KW"/>
</dbReference>
<reference evidence="3 4" key="1">
    <citation type="journal article" date="2011" name="Stand. Genomic Sci.">
        <title>Complete genome sequence of Parvibaculum lavamentivorans type strain (DS-1(T)).</title>
        <authorList>
            <person name="Schleheck D."/>
            <person name="Weiss M."/>
            <person name="Pitluck S."/>
            <person name="Bruce D."/>
            <person name="Land M.L."/>
            <person name="Han S."/>
            <person name="Saunders E."/>
            <person name="Tapia R."/>
            <person name="Detter C."/>
            <person name="Brettin T."/>
            <person name="Han J."/>
            <person name="Woyke T."/>
            <person name="Goodwin L."/>
            <person name="Pennacchio L."/>
            <person name="Nolan M."/>
            <person name="Cook A.M."/>
            <person name="Kjelleberg S."/>
            <person name="Thomas T."/>
        </authorList>
    </citation>
    <scope>NUCLEOTIDE SEQUENCE [LARGE SCALE GENOMIC DNA]</scope>
    <source>
        <strain evidence="4">DS-1 / DSM 13023 / NCIMB 13966</strain>
    </source>
</reference>
<dbReference type="AlphaFoldDB" id="A7HXU6"/>
<dbReference type="EMBL" id="CP000774">
    <property type="protein sequence ID" value="ABS64729.1"/>
    <property type="molecule type" value="Genomic_DNA"/>
</dbReference>
<organism evidence="3 4">
    <name type="scientific">Parvibaculum lavamentivorans (strain DS-1 / DSM 13023 / NCIMB 13966)</name>
    <dbReference type="NCBI Taxonomy" id="402881"/>
    <lineage>
        <taxon>Bacteria</taxon>
        <taxon>Pseudomonadati</taxon>
        <taxon>Pseudomonadota</taxon>
        <taxon>Alphaproteobacteria</taxon>
        <taxon>Hyphomicrobiales</taxon>
        <taxon>Parvibaculaceae</taxon>
        <taxon>Parvibaculum</taxon>
    </lineage>
</organism>
<name>A7HXU6_PARL1</name>
<accession>A7HXU6</accession>
<dbReference type="PANTHER" id="PTHR20854:SF4">
    <property type="entry name" value="INOSITOL-1-MONOPHOSPHATASE-RELATED"/>
    <property type="match status" value="1"/>
</dbReference>
<feature type="binding site" evidence="2">
    <location>
        <position position="94"/>
    </location>
    <ligand>
        <name>Mg(2+)</name>
        <dbReference type="ChEBI" id="CHEBI:18420"/>
        <label>1</label>
        <note>catalytic</note>
    </ligand>
</feature>
<dbReference type="Proteomes" id="UP000006377">
    <property type="component" value="Chromosome"/>
</dbReference>
<keyword evidence="4" id="KW-1185">Reference proteome</keyword>
<dbReference type="STRING" id="402881.Plav_3122"/>
<gene>
    <name evidence="3" type="ordered locus">Plav_3122</name>
</gene>
<feature type="binding site" evidence="2">
    <location>
        <position position="68"/>
    </location>
    <ligand>
        <name>Mg(2+)</name>
        <dbReference type="ChEBI" id="CHEBI:18420"/>
        <label>1</label>
        <note>catalytic</note>
    </ligand>
</feature>
<dbReference type="Gene3D" id="3.30.540.10">
    <property type="entry name" value="Fructose-1,6-Bisphosphatase, subunit A, domain 1"/>
    <property type="match status" value="1"/>
</dbReference>
<evidence type="ECO:0000313" key="3">
    <source>
        <dbReference type="EMBL" id="ABS64729.1"/>
    </source>
</evidence>
<evidence type="ECO:0000313" key="4">
    <source>
        <dbReference type="Proteomes" id="UP000006377"/>
    </source>
</evidence>
<dbReference type="Gene3D" id="3.40.190.80">
    <property type="match status" value="1"/>
</dbReference>
<protein>
    <submittedName>
        <fullName evidence="3">Inositol monophosphatase</fullName>
    </submittedName>
</protein>
<dbReference type="RefSeq" id="WP_012112051.1">
    <property type="nucleotide sequence ID" value="NC_009719.1"/>
</dbReference>
<dbReference type="PRINTS" id="PR00377">
    <property type="entry name" value="IMPHPHTASES"/>
</dbReference>
<feature type="binding site" evidence="2">
    <location>
        <position position="91"/>
    </location>
    <ligand>
        <name>Mg(2+)</name>
        <dbReference type="ChEBI" id="CHEBI:18420"/>
        <label>1</label>
        <note>catalytic</note>
    </ligand>
</feature>
<keyword evidence="2" id="KW-0460">Magnesium</keyword>
<feature type="binding site" evidence="2">
    <location>
        <position position="220"/>
    </location>
    <ligand>
        <name>Mg(2+)</name>
        <dbReference type="ChEBI" id="CHEBI:18420"/>
        <label>2</label>
    </ligand>
</feature>
<dbReference type="GO" id="GO:0006020">
    <property type="term" value="P:inositol metabolic process"/>
    <property type="evidence" value="ECO:0007669"/>
    <property type="project" value="TreeGrafter"/>
</dbReference>
<dbReference type="HOGENOM" id="CLU_044118_6_0_5"/>
<dbReference type="GO" id="GO:0007165">
    <property type="term" value="P:signal transduction"/>
    <property type="evidence" value="ECO:0007669"/>
    <property type="project" value="TreeGrafter"/>
</dbReference>
<proteinExistence type="inferred from homology"/>
<dbReference type="SUPFAM" id="SSF56655">
    <property type="entry name" value="Carbohydrate phosphatase"/>
    <property type="match status" value="1"/>
</dbReference>
<comment type="cofactor">
    <cofactor evidence="2">
        <name>Mg(2+)</name>
        <dbReference type="ChEBI" id="CHEBI:18420"/>
    </cofactor>
</comment>
<dbReference type="PANTHER" id="PTHR20854">
    <property type="entry name" value="INOSITOL MONOPHOSPHATASE"/>
    <property type="match status" value="1"/>
</dbReference>
<keyword evidence="2" id="KW-0479">Metal-binding</keyword>